<feature type="transmembrane region" description="Helical" evidence="1">
    <location>
        <begin position="113"/>
        <end position="135"/>
    </location>
</feature>
<accession>A0A8J3CW52</accession>
<dbReference type="Proteomes" id="UP000642809">
    <property type="component" value="Unassembled WGS sequence"/>
</dbReference>
<keyword evidence="1" id="KW-0472">Membrane</keyword>
<dbReference type="InterPro" id="IPR009339">
    <property type="entry name" value="DUF998"/>
</dbReference>
<gene>
    <name evidence="2" type="ORF">GCM10008106_11600</name>
</gene>
<evidence type="ECO:0000256" key="1">
    <source>
        <dbReference type="SAM" id="Phobius"/>
    </source>
</evidence>
<comment type="caution">
    <text evidence="2">The sequence shown here is derived from an EMBL/GenBank/DDBJ whole genome shotgun (WGS) entry which is preliminary data.</text>
</comment>
<name>A0A8J3CW52_9BACT</name>
<keyword evidence="1" id="KW-1133">Transmembrane helix</keyword>
<reference evidence="2" key="1">
    <citation type="journal article" date="2014" name="Int. J. Syst. Evol. Microbiol.">
        <title>Complete genome sequence of Corynebacterium casei LMG S-19264T (=DSM 44701T), isolated from a smear-ripened cheese.</title>
        <authorList>
            <consortium name="US DOE Joint Genome Institute (JGI-PGF)"/>
            <person name="Walter F."/>
            <person name="Albersmeier A."/>
            <person name="Kalinowski J."/>
            <person name="Ruckert C."/>
        </authorList>
    </citation>
    <scope>NUCLEOTIDE SEQUENCE</scope>
    <source>
        <strain evidence="2">KCTC 23224</strain>
    </source>
</reference>
<keyword evidence="3" id="KW-1185">Reference proteome</keyword>
<reference evidence="2" key="2">
    <citation type="submission" date="2020-09" db="EMBL/GenBank/DDBJ databases">
        <authorList>
            <person name="Sun Q."/>
            <person name="Kim S."/>
        </authorList>
    </citation>
    <scope>NUCLEOTIDE SEQUENCE</scope>
    <source>
        <strain evidence="2">KCTC 23224</strain>
    </source>
</reference>
<feature type="transmembrane region" description="Helical" evidence="1">
    <location>
        <begin position="7"/>
        <end position="24"/>
    </location>
</feature>
<evidence type="ECO:0008006" key="4">
    <source>
        <dbReference type="Google" id="ProtNLM"/>
    </source>
</evidence>
<feature type="transmembrane region" description="Helical" evidence="1">
    <location>
        <begin position="147"/>
        <end position="168"/>
    </location>
</feature>
<dbReference type="Pfam" id="PF06197">
    <property type="entry name" value="DUF998"/>
    <property type="match status" value="1"/>
</dbReference>
<evidence type="ECO:0000313" key="3">
    <source>
        <dbReference type="Proteomes" id="UP000642809"/>
    </source>
</evidence>
<sequence>MKNKRFGLSGLMAPLLFVITYVIMVSQSPEYSSFTKAVSELGSIDAPNKWLWNIFGYIIPGILIAFFSIGHFKSMGSMTKSKLPVIGIFFSGVLMSLSGIFPGDFDDRTSITMILHTLGSFGCYIFFLLGAFSYPKLMRKSKYWKSAVFPSLAFTWLTIVFGAWPFIFTQMPGIGQRIVFSLYFLWVGFNALKLYYYELEKDELLLT</sequence>
<feature type="transmembrane region" description="Helical" evidence="1">
    <location>
        <begin position="174"/>
        <end position="196"/>
    </location>
</feature>
<feature type="transmembrane region" description="Helical" evidence="1">
    <location>
        <begin position="50"/>
        <end position="71"/>
    </location>
</feature>
<organism evidence="2 3">
    <name type="scientific">Mongoliitalea lutea</name>
    <dbReference type="NCBI Taxonomy" id="849756"/>
    <lineage>
        <taxon>Bacteria</taxon>
        <taxon>Pseudomonadati</taxon>
        <taxon>Bacteroidota</taxon>
        <taxon>Cytophagia</taxon>
        <taxon>Cytophagales</taxon>
        <taxon>Cyclobacteriaceae</taxon>
        <taxon>Mongoliitalea</taxon>
    </lineage>
</organism>
<dbReference type="AlphaFoldDB" id="A0A8J3CW52"/>
<protein>
    <recommendedName>
        <fullName evidence="4">DUF998 domain-containing protein</fullName>
    </recommendedName>
</protein>
<keyword evidence="1" id="KW-0812">Transmembrane</keyword>
<dbReference type="EMBL" id="BMYF01000005">
    <property type="protein sequence ID" value="GHB32295.1"/>
    <property type="molecule type" value="Genomic_DNA"/>
</dbReference>
<proteinExistence type="predicted"/>
<feature type="transmembrane region" description="Helical" evidence="1">
    <location>
        <begin position="83"/>
        <end position="101"/>
    </location>
</feature>
<dbReference type="RefSeq" id="WP_189579530.1">
    <property type="nucleotide sequence ID" value="NZ_BMYF01000005.1"/>
</dbReference>
<evidence type="ECO:0000313" key="2">
    <source>
        <dbReference type="EMBL" id="GHB32295.1"/>
    </source>
</evidence>